<evidence type="ECO:0000256" key="1">
    <source>
        <dbReference type="ARBA" id="ARBA00006068"/>
    </source>
</evidence>
<evidence type="ECO:0000313" key="4">
    <source>
        <dbReference type="EMBL" id="QNV41007.1"/>
    </source>
</evidence>
<dbReference type="Pfam" id="PF03816">
    <property type="entry name" value="LytR_cpsA_psr"/>
    <property type="match status" value="1"/>
</dbReference>
<dbReference type="InterPro" id="IPR050922">
    <property type="entry name" value="LytR/CpsA/Psr_CW_biosynth"/>
</dbReference>
<dbReference type="Pfam" id="PF13399">
    <property type="entry name" value="LytR_C"/>
    <property type="match status" value="1"/>
</dbReference>
<dbReference type="Gene3D" id="3.40.630.190">
    <property type="entry name" value="LCP protein"/>
    <property type="match status" value="1"/>
</dbReference>
<reference evidence="4 5" key="1">
    <citation type="submission" date="2020-09" db="EMBL/GenBank/DDBJ databases">
        <title>Investigation of environmental microbe.</title>
        <authorList>
            <person name="Ou Y."/>
            <person name="Kang Q."/>
        </authorList>
    </citation>
    <scope>NUCLEOTIDE SEQUENCE [LARGE SCALE GENOMIC DNA]</scope>
    <source>
        <strain evidence="4 5">KJZ-9</strain>
    </source>
</reference>
<dbReference type="AlphaFoldDB" id="A0A7H2BMW1"/>
<dbReference type="KEGG" id="rama:IDM48_06115"/>
<dbReference type="Gene3D" id="3.30.70.2390">
    <property type="match status" value="1"/>
</dbReference>
<dbReference type="PANTHER" id="PTHR33392">
    <property type="entry name" value="POLYISOPRENYL-TEICHOIC ACID--PEPTIDOGLYCAN TEICHOIC ACID TRANSFERASE TAGU"/>
    <property type="match status" value="1"/>
</dbReference>
<organism evidence="4 5">
    <name type="scientific">Rothia amarae</name>
    <dbReference type="NCBI Taxonomy" id="169480"/>
    <lineage>
        <taxon>Bacteria</taxon>
        <taxon>Bacillati</taxon>
        <taxon>Actinomycetota</taxon>
        <taxon>Actinomycetes</taxon>
        <taxon>Micrococcales</taxon>
        <taxon>Micrococcaceae</taxon>
        <taxon>Rothia</taxon>
    </lineage>
</organism>
<dbReference type="NCBIfam" id="TIGR00350">
    <property type="entry name" value="lytR_cpsA_psr"/>
    <property type="match status" value="1"/>
</dbReference>
<dbReference type="InterPro" id="IPR004474">
    <property type="entry name" value="LytR_CpsA_psr"/>
</dbReference>
<dbReference type="Proteomes" id="UP000516421">
    <property type="component" value="Chromosome"/>
</dbReference>
<dbReference type="EMBL" id="CP061538">
    <property type="protein sequence ID" value="QNV41007.1"/>
    <property type="molecule type" value="Genomic_DNA"/>
</dbReference>
<accession>A0A7H2BMW1</accession>
<sequence>MRQHPVRSKKYKWIALSCVGLLLLMVGIAGVSFVRLRTNVQTDTLNLGSAQNANLEDGPLDILVVGSDTRSGSNSNYGDENDAASGARADVIMLVQISQDHQNVSVLSFPRDLIVDIPACKAQDGTEYAEAKDTQINESLSHGGPGCTVATISSITGVNIDHFMLVDFNAVKALSNVIGGVDVCVTQAIDDSYSGLNIPAGNSSVQGEQALAFLRSRHGFGDGSDTSRIAAQQSFLASMFRKVKAEGTLSNPSQLMNIAEAVTQNVTVDQGLTNPATLVDLGTMVSDIDLSQIVFATVPHEPYTYNENKLQISDSAQAIFEKLRQDQSLRVEAEPSTSASPAASASETAQELLLSAPVEVLNGSGSIQQGKHVASLLEQEKFTNVTAQNDTSSYASSAVIYPEGYEQEAKKIADKLGITEARVSTSYAAITVLVGEDFKDGDAVAQKESKIAGEAQGQTADQVKCQQSFQY</sequence>
<evidence type="ECO:0000313" key="5">
    <source>
        <dbReference type="Proteomes" id="UP000516421"/>
    </source>
</evidence>
<proteinExistence type="inferred from homology"/>
<feature type="domain" description="LytR/CpsA/Psr regulator C-terminal" evidence="3">
    <location>
        <begin position="356"/>
        <end position="438"/>
    </location>
</feature>
<evidence type="ECO:0000259" key="3">
    <source>
        <dbReference type="Pfam" id="PF13399"/>
    </source>
</evidence>
<protein>
    <submittedName>
        <fullName evidence="4">LCP family protein</fullName>
    </submittedName>
</protein>
<keyword evidence="5" id="KW-1185">Reference proteome</keyword>
<evidence type="ECO:0000259" key="2">
    <source>
        <dbReference type="Pfam" id="PF03816"/>
    </source>
</evidence>
<feature type="domain" description="Cell envelope-related transcriptional attenuator" evidence="2">
    <location>
        <begin position="88"/>
        <end position="244"/>
    </location>
</feature>
<comment type="similarity">
    <text evidence="1">Belongs to the LytR/CpsA/Psr (LCP) family.</text>
</comment>
<dbReference type="PANTHER" id="PTHR33392:SF6">
    <property type="entry name" value="POLYISOPRENYL-TEICHOIC ACID--PEPTIDOGLYCAN TEICHOIC ACID TRANSFERASE TAGU"/>
    <property type="match status" value="1"/>
</dbReference>
<gene>
    <name evidence="4" type="ORF">IDM48_06115</name>
</gene>
<dbReference type="InterPro" id="IPR027381">
    <property type="entry name" value="LytR/CpsA/Psr_C"/>
</dbReference>
<name>A0A7H2BMW1_9MICC</name>